<dbReference type="PRINTS" id="PR00045">
    <property type="entry name" value="SIGMA54FCT"/>
</dbReference>
<dbReference type="NCBIfam" id="TIGR02395">
    <property type="entry name" value="rpoN_sigma"/>
    <property type="match status" value="1"/>
</dbReference>
<dbReference type="PROSITE" id="PS00718">
    <property type="entry name" value="SIGMA54_2"/>
    <property type="match status" value="1"/>
</dbReference>
<protein>
    <submittedName>
        <fullName evidence="11">RNA polymerase factor sigma-54</fullName>
    </submittedName>
</protein>
<evidence type="ECO:0000313" key="12">
    <source>
        <dbReference type="Proteomes" id="UP001558534"/>
    </source>
</evidence>
<dbReference type="Pfam" id="PF04963">
    <property type="entry name" value="Sigma54_CBD"/>
    <property type="match status" value="1"/>
</dbReference>
<dbReference type="InterPro" id="IPR007634">
    <property type="entry name" value="RNA_pol_sigma_54_DNA-bd"/>
</dbReference>
<dbReference type="Gene3D" id="1.10.10.60">
    <property type="entry name" value="Homeodomain-like"/>
    <property type="match status" value="1"/>
</dbReference>
<keyword evidence="6" id="KW-0731">Sigma factor</keyword>
<comment type="similarity">
    <text evidence="1">Belongs to the sigma-54 factor family.</text>
</comment>
<keyword evidence="4" id="KW-0548">Nucleotidyltransferase</keyword>
<dbReference type="PANTHER" id="PTHR32248:SF4">
    <property type="entry name" value="RNA POLYMERASE SIGMA-54 FACTOR"/>
    <property type="match status" value="1"/>
</dbReference>
<dbReference type="InterPro" id="IPR038709">
    <property type="entry name" value="RpoN_core-bd_sf"/>
</dbReference>
<dbReference type="InterPro" id="IPR007046">
    <property type="entry name" value="RNA_pol_sigma_54_core-bd"/>
</dbReference>
<evidence type="ECO:0000259" key="10">
    <source>
        <dbReference type="Pfam" id="PF04963"/>
    </source>
</evidence>
<keyword evidence="12" id="KW-1185">Reference proteome</keyword>
<keyword evidence="2" id="KW-0240">DNA-directed RNA polymerase</keyword>
<reference evidence="11 12" key="1">
    <citation type="submission" date="2024-07" db="EMBL/GenBank/DDBJ databases">
        <title>Characterization of a bacterium isolated from hydrolysated instant sea cucumber by whole-genome sequencing and metabolomics.</title>
        <authorList>
            <person name="Luo X."/>
            <person name="Zhang Z."/>
            <person name="Zheng Z."/>
            <person name="Zhang W."/>
            <person name="Ming T."/>
            <person name="Jiao L."/>
            <person name="Su X."/>
            <person name="Kong F."/>
            <person name="Xu J."/>
        </authorList>
    </citation>
    <scope>NUCLEOTIDE SEQUENCE [LARGE SCALE GENOMIC DNA]</scope>
    <source>
        <strain evidence="11 12">XL-2024</strain>
    </source>
</reference>
<evidence type="ECO:0000256" key="1">
    <source>
        <dbReference type="ARBA" id="ARBA00008798"/>
    </source>
</evidence>
<evidence type="ECO:0000256" key="8">
    <source>
        <dbReference type="ARBA" id="ARBA00023163"/>
    </source>
</evidence>
<proteinExistence type="inferred from homology"/>
<dbReference type="PIRSF" id="PIRSF000774">
    <property type="entry name" value="RpoN"/>
    <property type="match status" value="1"/>
</dbReference>
<organism evidence="11 12">
    <name type="scientific">Lysinibacillus xylanilyticus</name>
    <dbReference type="NCBI Taxonomy" id="582475"/>
    <lineage>
        <taxon>Bacteria</taxon>
        <taxon>Bacillati</taxon>
        <taxon>Bacillota</taxon>
        <taxon>Bacilli</taxon>
        <taxon>Bacillales</taxon>
        <taxon>Bacillaceae</taxon>
        <taxon>Lysinibacillus</taxon>
    </lineage>
</organism>
<dbReference type="InterPro" id="IPR000394">
    <property type="entry name" value="RNA_pol_sigma_54"/>
</dbReference>
<comment type="caution">
    <text evidence="11">The sequence shown here is derived from an EMBL/GenBank/DDBJ whole genome shotgun (WGS) entry which is preliminary data.</text>
</comment>
<evidence type="ECO:0000256" key="4">
    <source>
        <dbReference type="ARBA" id="ARBA00022695"/>
    </source>
</evidence>
<evidence type="ECO:0000256" key="6">
    <source>
        <dbReference type="ARBA" id="ARBA00023082"/>
    </source>
</evidence>
<gene>
    <name evidence="11" type="primary">rpoN</name>
    <name evidence="11" type="ORF">AB1300_20860</name>
</gene>
<evidence type="ECO:0000256" key="3">
    <source>
        <dbReference type="ARBA" id="ARBA00022679"/>
    </source>
</evidence>
<name>A0ABV3W3E3_9BACI</name>
<sequence>MHLSIKQTQDLNLVMTVQLRQAIELLQYSTQELEQYIREQELVNPLIELSEPTFQERAHFSQGVRRHTNILEHVTKYEKNIRDDLFEEIKLAFHEDQDIKLLKHIIYHLDDNGYYEQPITPTFKDDEIEKGIHLLQAIGPLGIGARNLKECLLLQTMYRESSPAHAETVIFSYLDELANKEWKKIANELNISLCKLQEIYQFIQTLQPKLSSLFHQEAVHHNTPDIIVDYVDGTITFSLNDYYLPKINIHADYAPYITANSSEKSYFKKYLSDYQWLVNSVEQRRNTIIKIMRALIEKQKAFFLHGFDAIEPLTLREIAEQIEVHESTVSRVTTNKYVQTAYGTFELRDLFTSKLQTTNGNSVSQVKVKSLLVDYIKTENKKKPFSDQKIAEHFNTILGIEISRRTIAKYREEMNIPSSTRRKVIQF</sequence>
<dbReference type="Gene3D" id="1.10.10.1330">
    <property type="entry name" value="RNA polymerase sigma-54 factor, core-binding domain"/>
    <property type="match status" value="1"/>
</dbReference>
<dbReference type="PROSITE" id="PS00717">
    <property type="entry name" value="SIGMA54_1"/>
    <property type="match status" value="1"/>
</dbReference>
<accession>A0ABV3W3E3</accession>
<dbReference type="EMBL" id="JBFRHK010000017">
    <property type="protein sequence ID" value="MEX3747563.1"/>
    <property type="molecule type" value="Genomic_DNA"/>
</dbReference>
<dbReference type="PROSITE" id="PS50044">
    <property type="entry name" value="SIGMA54_3"/>
    <property type="match status" value="1"/>
</dbReference>
<keyword evidence="3" id="KW-0808">Transferase</keyword>
<dbReference type="RefSeq" id="WP_368638095.1">
    <property type="nucleotide sequence ID" value="NZ_JBFRHK010000017.1"/>
</dbReference>
<dbReference type="PANTHER" id="PTHR32248">
    <property type="entry name" value="RNA POLYMERASE SIGMA-54 FACTOR"/>
    <property type="match status" value="1"/>
</dbReference>
<dbReference type="Proteomes" id="UP001558534">
    <property type="component" value="Unassembled WGS sequence"/>
</dbReference>
<feature type="domain" description="RNA polymerase sigma factor 54 DNA-binding" evidence="9">
    <location>
        <begin position="265"/>
        <end position="423"/>
    </location>
</feature>
<evidence type="ECO:0000313" key="11">
    <source>
        <dbReference type="EMBL" id="MEX3747563.1"/>
    </source>
</evidence>
<evidence type="ECO:0000256" key="7">
    <source>
        <dbReference type="ARBA" id="ARBA00023125"/>
    </source>
</evidence>
<feature type="domain" description="RNA polymerase sigma factor 54 core-binding" evidence="10">
    <location>
        <begin position="72"/>
        <end position="253"/>
    </location>
</feature>
<keyword evidence="8" id="KW-0804">Transcription</keyword>
<keyword evidence="5" id="KW-0805">Transcription regulation</keyword>
<evidence type="ECO:0000259" key="9">
    <source>
        <dbReference type="Pfam" id="PF04552"/>
    </source>
</evidence>
<dbReference type="Pfam" id="PF00309">
    <property type="entry name" value="Sigma54_AID"/>
    <property type="match status" value="1"/>
</dbReference>
<dbReference type="Pfam" id="PF04552">
    <property type="entry name" value="Sigma54_DBD"/>
    <property type="match status" value="1"/>
</dbReference>
<keyword evidence="7" id="KW-0238">DNA-binding</keyword>
<evidence type="ECO:0000256" key="2">
    <source>
        <dbReference type="ARBA" id="ARBA00022478"/>
    </source>
</evidence>
<evidence type="ECO:0000256" key="5">
    <source>
        <dbReference type="ARBA" id="ARBA00023015"/>
    </source>
</evidence>